<evidence type="ECO:0000256" key="4">
    <source>
        <dbReference type="ARBA" id="ARBA00022857"/>
    </source>
</evidence>
<dbReference type="Gene3D" id="3.40.50.720">
    <property type="entry name" value="NAD(P)-binding Rossmann-like Domain"/>
    <property type="match status" value="1"/>
</dbReference>
<dbReference type="PANTHER" id="PTHR42879">
    <property type="entry name" value="3-OXOACYL-(ACYL-CARRIER-PROTEIN) REDUCTASE"/>
    <property type="match status" value="1"/>
</dbReference>
<feature type="active site" description="Proton acceptor" evidence="8">
    <location>
        <position position="153"/>
    </location>
</feature>
<evidence type="ECO:0000256" key="5">
    <source>
        <dbReference type="ARBA" id="ARBA00023002"/>
    </source>
</evidence>
<dbReference type="UniPathway" id="UPA00094"/>
<keyword evidence="10" id="KW-0275">Fatty acid biosynthesis</keyword>
<dbReference type="PRINTS" id="PR00081">
    <property type="entry name" value="GDHRDH"/>
</dbReference>
<keyword evidence="4 9" id="KW-0521">NADP</keyword>
<dbReference type="EMBL" id="FQWY01000007">
    <property type="protein sequence ID" value="SHG62638.1"/>
    <property type="molecule type" value="Genomic_DNA"/>
</dbReference>
<dbReference type="OrthoDB" id="9803333at2"/>
<keyword evidence="13" id="KW-1185">Reference proteome</keyword>
<gene>
    <name evidence="12" type="ORF">SAMN02745221_00635</name>
</gene>
<feature type="binding site" evidence="9">
    <location>
        <begin position="153"/>
        <end position="157"/>
    </location>
    <ligand>
        <name>NADP(+)</name>
        <dbReference type="ChEBI" id="CHEBI:58349"/>
    </ligand>
</feature>
<dbReference type="GO" id="GO:0006633">
    <property type="term" value="P:fatty acid biosynthetic process"/>
    <property type="evidence" value="ECO:0007669"/>
    <property type="project" value="UniProtKB-UniPathway"/>
</dbReference>
<evidence type="ECO:0000313" key="13">
    <source>
        <dbReference type="Proteomes" id="UP000242329"/>
    </source>
</evidence>
<dbReference type="STRING" id="1123382.SAMN02745221_00635"/>
<evidence type="ECO:0000313" key="12">
    <source>
        <dbReference type="EMBL" id="SHG62638.1"/>
    </source>
</evidence>
<dbReference type="InterPro" id="IPR050259">
    <property type="entry name" value="SDR"/>
</dbReference>
<comment type="function">
    <text evidence="10">Catalyzes the NADPH-dependent reduction of beta-ketoacyl-ACP substrates to beta-hydroxyacyl-ACP products, the first reductive step in the elongation cycle of fatty acid biosynthesis.</text>
</comment>
<dbReference type="InterPro" id="IPR002347">
    <property type="entry name" value="SDR_fam"/>
</dbReference>
<keyword evidence="6" id="KW-0753">Steroid metabolism</keyword>
<dbReference type="InterPro" id="IPR020904">
    <property type="entry name" value="Sc_DH/Rdtase_CS"/>
</dbReference>
<dbReference type="Pfam" id="PF13561">
    <property type="entry name" value="adh_short_C2"/>
    <property type="match status" value="1"/>
</dbReference>
<dbReference type="NCBIfam" id="NF004198">
    <property type="entry name" value="PRK05653.1-3"/>
    <property type="match status" value="1"/>
</dbReference>
<dbReference type="InterPro" id="IPR057326">
    <property type="entry name" value="KR_dom"/>
</dbReference>
<comment type="similarity">
    <text evidence="2 10">Belongs to the short-chain dehydrogenases/reductases (SDR) family.</text>
</comment>
<comment type="pathway">
    <text evidence="1 10">Lipid metabolism; fatty acid biosynthesis.</text>
</comment>
<keyword evidence="10" id="KW-0276">Fatty acid metabolism</keyword>
<evidence type="ECO:0000256" key="10">
    <source>
        <dbReference type="RuleBase" id="RU366074"/>
    </source>
</evidence>
<dbReference type="SMART" id="SM00822">
    <property type="entry name" value="PKS_KR"/>
    <property type="match status" value="1"/>
</dbReference>
<evidence type="ECO:0000256" key="1">
    <source>
        <dbReference type="ARBA" id="ARBA00005194"/>
    </source>
</evidence>
<reference evidence="13" key="1">
    <citation type="submission" date="2016-11" db="EMBL/GenBank/DDBJ databases">
        <authorList>
            <person name="Varghese N."/>
            <person name="Submissions S."/>
        </authorList>
    </citation>
    <scope>NUCLEOTIDE SEQUENCE [LARGE SCALE GENOMIC DNA]</scope>
    <source>
        <strain evidence="13">DSM 11003</strain>
    </source>
</reference>
<evidence type="ECO:0000256" key="8">
    <source>
        <dbReference type="PIRSR" id="PIRSR611284-1"/>
    </source>
</evidence>
<dbReference type="NCBIfam" id="TIGR01830">
    <property type="entry name" value="3oxo_ACP_reduc"/>
    <property type="match status" value="1"/>
</dbReference>
<dbReference type="Proteomes" id="UP000242329">
    <property type="component" value="Unassembled WGS sequence"/>
</dbReference>
<evidence type="ECO:0000259" key="11">
    <source>
        <dbReference type="SMART" id="SM00822"/>
    </source>
</evidence>
<name>A0A1M5LC99_9FIRM</name>
<evidence type="ECO:0000256" key="9">
    <source>
        <dbReference type="PIRSR" id="PIRSR611284-2"/>
    </source>
</evidence>
<dbReference type="InterPro" id="IPR036291">
    <property type="entry name" value="NAD(P)-bd_dom_sf"/>
</dbReference>
<dbReference type="CDD" id="cd05333">
    <property type="entry name" value="BKR_SDR_c"/>
    <property type="match status" value="1"/>
</dbReference>
<feature type="domain" description="Ketoreductase" evidence="11">
    <location>
        <begin position="6"/>
        <end position="190"/>
    </location>
</feature>
<evidence type="ECO:0000256" key="6">
    <source>
        <dbReference type="ARBA" id="ARBA00023221"/>
    </source>
</evidence>
<dbReference type="RefSeq" id="WP_073089862.1">
    <property type="nucleotide sequence ID" value="NZ_FQWY01000007.1"/>
</dbReference>
<feature type="binding site" evidence="9">
    <location>
        <position position="186"/>
    </location>
    <ligand>
        <name>NADP(+)</name>
        <dbReference type="ChEBI" id="CHEBI:58349"/>
    </ligand>
</feature>
<dbReference type="PANTHER" id="PTHR42879:SF2">
    <property type="entry name" value="3-OXOACYL-[ACYL-CARRIER-PROTEIN] REDUCTASE FABG"/>
    <property type="match status" value="1"/>
</dbReference>
<proteinExistence type="inferred from homology"/>
<evidence type="ECO:0000256" key="2">
    <source>
        <dbReference type="ARBA" id="ARBA00006484"/>
    </source>
</evidence>
<evidence type="ECO:0000256" key="7">
    <source>
        <dbReference type="ARBA" id="ARBA00048508"/>
    </source>
</evidence>
<dbReference type="NCBIfam" id="NF009466">
    <property type="entry name" value="PRK12826.1-2"/>
    <property type="match status" value="1"/>
</dbReference>
<comment type="catalytic activity">
    <reaction evidence="7 10">
        <text>a (3R)-hydroxyacyl-[ACP] + NADP(+) = a 3-oxoacyl-[ACP] + NADPH + H(+)</text>
        <dbReference type="Rhea" id="RHEA:17397"/>
        <dbReference type="Rhea" id="RHEA-COMP:9916"/>
        <dbReference type="Rhea" id="RHEA-COMP:9945"/>
        <dbReference type="ChEBI" id="CHEBI:15378"/>
        <dbReference type="ChEBI" id="CHEBI:57783"/>
        <dbReference type="ChEBI" id="CHEBI:58349"/>
        <dbReference type="ChEBI" id="CHEBI:78776"/>
        <dbReference type="ChEBI" id="CHEBI:78827"/>
        <dbReference type="EC" id="1.1.1.100"/>
    </reaction>
</comment>
<evidence type="ECO:0000256" key="3">
    <source>
        <dbReference type="ARBA" id="ARBA00012948"/>
    </source>
</evidence>
<dbReference type="GO" id="GO:0008202">
    <property type="term" value="P:steroid metabolic process"/>
    <property type="evidence" value="ECO:0007669"/>
    <property type="project" value="UniProtKB-KW"/>
</dbReference>
<dbReference type="EC" id="1.1.1.100" evidence="3 10"/>
<sequence>MRLKDKVAIVTGAGKGIGYAIAKRFGEEGAKLVICDIDEASILKTAEELKTLGAEVLAFKVDVRNRTDVDNMVKEAVDKFGTIDILVNNAGITRDAMFHKMKEEDWDMVLDVNLKGIFYCTQAVVNILREKQYGKIINISSAGRFGNIGQTNYSAAKEGVVGFTRALAKELGSKGINVNAVAPGTIVTDMYMQIPEHIREMMKIITPLARPGTPEEVANLCLFLASDEASYITGQVIHCDGGIFMP</sequence>
<dbReference type="NCBIfam" id="NF005559">
    <property type="entry name" value="PRK07231.1"/>
    <property type="match status" value="1"/>
</dbReference>
<dbReference type="InterPro" id="IPR011284">
    <property type="entry name" value="3oxo_ACP_reduc"/>
</dbReference>
<dbReference type="GO" id="GO:0004316">
    <property type="term" value="F:3-oxoacyl-[acyl-carrier-protein] reductase (NADPH) activity"/>
    <property type="evidence" value="ECO:0007669"/>
    <property type="project" value="UniProtKB-UniRule"/>
</dbReference>
<dbReference type="GO" id="GO:0051287">
    <property type="term" value="F:NAD binding"/>
    <property type="evidence" value="ECO:0007669"/>
    <property type="project" value="UniProtKB-UniRule"/>
</dbReference>
<dbReference type="PROSITE" id="PS00061">
    <property type="entry name" value="ADH_SHORT"/>
    <property type="match status" value="1"/>
</dbReference>
<keyword evidence="5 10" id="KW-0560">Oxidoreductase</keyword>
<comment type="subunit">
    <text evidence="10">Homotetramer.</text>
</comment>
<keyword evidence="10" id="KW-0444">Lipid biosynthesis</keyword>
<protein>
    <recommendedName>
        <fullName evidence="3 10">3-oxoacyl-[acyl-carrier-protein] reductase</fullName>
        <ecNumber evidence="3 10">1.1.1.100</ecNumber>
    </recommendedName>
</protein>
<dbReference type="PRINTS" id="PR00080">
    <property type="entry name" value="SDRFAMILY"/>
</dbReference>
<dbReference type="SUPFAM" id="SSF51735">
    <property type="entry name" value="NAD(P)-binding Rossmann-fold domains"/>
    <property type="match status" value="1"/>
</dbReference>
<dbReference type="AlphaFoldDB" id="A0A1M5LC99"/>
<keyword evidence="10" id="KW-0443">Lipid metabolism</keyword>
<organism evidence="12 13">
    <name type="scientific">Thermosyntropha lipolytica DSM 11003</name>
    <dbReference type="NCBI Taxonomy" id="1123382"/>
    <lineage>
        <taxon>Bacteria</taxon>
        <taxon>Bacillati</taxon>
        <taxon>Bacillota</taxon>
        <taxon>Clostridia</taxon>
        <taxon>Eubacteriales</taxon>
        <taxon>Syntrophomonadaceae</taxon>
        <taxon>Thermosyntropha</taxon>
    </lineage>
</organism>
<feature type="binding site" evidence="9">
    <location>
        <position position="89"/>
    </location>
    <ligand>
        <name>NADP(+)</name>
        <dbReference type="ChEBI" id="CHEBI:58349"/>
    </ligand>
</feature>
<accession>A0A1M5LC99</accession>
<dbReference type="FunFam" id="3.40.50.720:FF:000115">
    <property type="entry name" value="3-oxoacyl-[acyl-carrier-protein] reductase FabG"/>
    <property type="match status" value="1"/>
</dbReference>